<dbReference type="Pfam" id="PF02747">
    <property type="entry name" value="PCNA_C"/>
    <property type="match status" value="1"/>
</dbReference>
<dbReference type="Pfam" id="PF00705">
    <property type="entry name" value="PCNA_N"/>
    <property type="match status" value="1"/>
</dbReference>
<dbReference type="GO" id="GO:0043626">
    <property type="term" value="C:PCNA complex"/>
    <property type="evidence" value="ECO:0007669"/>
    <property type="project" value="TreeGrafter"/>
</dbReference>
<dbReference type="InterPro" id="IPR022648">
    <property type="entry name" value="Pr_cel_nuc_antig_N"/>
</dbReference>
<keyword evidence="2" id="KW-0238">DNA-binding</keyword>
<dbReference type="Proteomes" id="UP000283269">
    <property type="component" value="Unassembled WGS sequence"/>
</dbReference>
<feature type="domain" description="Proliferating cell nuclear antigen PCNA N-terminal" evidence="4">
    <location>
        <begin position="1"/>
        <end position="65"/>
    </location>
</feature>
<comment type="similarity">
    <text evidence="1">Belongs to the PCNA family.</text>
</comment>
<dbReference type="InterPro" id="IPR022649">
    <property type="entry name" value="Pr_cel_nuc_antig_C"/>
</dbReference>
<feature type="compositionally biased region" description="Basic residues" evidence="3">
    <location>
        <begin position="181"/>
        <end position="209"/>
    </location>
</feature>
<evidence type="ECO:0000259" key="5">
    <source>
        <dbReference type="Pfam" id="PF02747"/>
    </source>
</evidence>
<dbReference type="STRING" id="93625.A0A409XAX7"/>
<dbReference type="InterPro" id="IPR046938">
    <property type="entry name" value="DNA_clamp_sf"/>
</dbReference>
<dbReference type="GO" id="GO:0003677">
    <property type="term" value="F:DNA binding"/>
    <property type="evidence" value="ECO:0007669"/>
    <property type="project" value="UniProtKB-KW"/>
</dbReference>
<dbReference type="GO" id="GO:0006298">
    <property type="term" value="P:mismatch repair"/>
    <property type="evidence" value="ECO:0007669"/>
    <property type="project" value="TreeGrafter"/>
</dbReference>
<evidence type="ECO:0000256" key="1">
    <source>
        <dbReference type="ARBA" id="ARBA00010462"/>
    </source>
</evidence>
<evidence type="ECO:0000313" key="6">
    <source>
        <dbReference type="EMBL" id="PPQ87881.1"/>
    </source>
</evidence>
<dbReference type="Gene3D" id="3.70.10.10">
    <property type="match status" value="1"/>
</dbReference>
<accession>A0A409XAX7</accession>
<dbReference type="InParanoid" id="A0A409XAX7"/>
<dbReference type="PANTHER" id="PTHR11352">
    <property type="entry name" value="PROLIFERATING CELL NUCLEAR ANTIGEN"/>
    <property type="match status" value="1"/>
</dbReference>
<feature type="region of interest" description="Disordered" evidence="3">
    <location>
        <begin position="176"/>
        <end position="222"/>
    </location>
</feature>
<proteinExistence type="inferred from homology"/>
<feature type="domain" description="Proliferating cell nuclear antigen PCNA C-terminal" evidence="5">
    <location>
        <begin position="118"/>
        <end position="179"/>
    </location>
</feature>
<gene>
    <name evidence="6" type="ORF">CVT25_000718</name>
</gene>
<sequence>MGNSLVVLVPVNFCAPGFTRYRCDRPLPLGVNLTSLTKVLRCAKDDDICTLKMADEAGVLNLLVGATCALFSFSYSPLLPSPLPSSPIHLTPPPLPDSDRIAEYDMKLMDIDADTLTIPETEYDTDDTLPSAEFTCIVRDLSQLGESVRIEVSKEGVLFASDSEAANGSVLLRQREADSKKWKKKANGSKPSKKAKTSPKKSSKGKSKAKSSAEDDDDDSVPAGIVIEMNQHVSLTFSKSASLSGKIAYDFTQGYIRYYLAPKIGDD</sequence>
<dbReference type="OrthoDB" id="534348at2759"/>
<evidence type="ECO:0000313" key="7">
    <source>
        <dbReference type="Proteomes" id="UP000283269"/>
    </source>
</evidence>
<comment type="caution">
    <text evidence="6">The sequence shown here is derived from an EMBL/GenBank/DDBJ whole genome shotgun (WGS) entry which is preliminary data.</text>
</comment>
<dbReference type="GO" id="GO:0006275">
    <property type="term" value="P:regulation of DNA replication"/>
    <property type="evidence" value="ECO:0007669"/>
    <property type="project" value="InterPro"/>
</dbReference>
<dbReference type="EMBL" id="NHYD01002189">
    <property type="protein sequence ID" value="PPQ87881.1"/>
    <property type="molecule type" value="Genomic_DNA"/>
</dbReference>
<evidence type="ECO:0000256" key="2">
    <source>
        <dbReference type="ARBA" id="ARBA00023125"/>
    </source>
</evidence>
<protein>
    <recommendedName>
        <fullName evidence="8">Proliferating cell nuclear antigen</fullName>
    </recommendedName>
</protein>
<name>A0A409XAX7_PSICY</name>
<organism evidence="6 7">
    <name type="scientific">Psilocybe cyanescens</name>
    <dbReference type="NCBI Taxonomy" id="93625"/>
    <lineage>
        <taxon>Eukaryota</taxon>
        <taxon>Fungi</taxon>
        <taxon>Dikarya</taxon>
        <taxon>Basidiomycota</taxon>
        <taxon>Agaricomycotina</taxon>
        <taxon>Agaricomycetes</taxon>
        <taxon>Agaricomycetidae</taxon>
        <taxon>Agaricales</taxon>
        <taxon>Agaricineae</taxon>
        <taxon>Strophariaceae</taxon>
        <taxon>Psilocybe</taxon>
    </lineage>
</organism>
<evidence type="ECO:0008006" key="8">
    <source>
        <dbReference type="Google" id="ProtNLM"/>
    </source>
</evidence>
<dbReference type="SUPFAM" id="SSF55979">
    <property type="entry name" value="DNA clamp"/>
    <property type="match status" value="2"/>
</dbReference>
<dbReference type="CDD" id="cd00577">
    <property type="entry name" value="PCNA"/>
    <property type="match status" value="1"/>
</dbReference>
<dbReference type="GO" id="GO:0030337">
    <property type="term" value="F:DNA polymerase processivity factor activity"/>
    <property type="evidence" value="ECO:0007669"/>
    <property type="project" value="InterPro"/>
</dbReference>
<dbReference type="AlphaFoldDB" id="A0A409XAX7"/>
<dbReference type="InterPro" id="IPR000730">
    <property type="entry name" value="Pr_cel_nuc_antig"/>
</dbReference>
<dbReference type="GO" id="GO:0006272">
    <property type="term" value="P:leading strand elongation"/>
    <property type="evidence" value="ECO:0007669"/>
    <property type="project" value="TreeGrafter"/>
</dbReference>
<dbReference type="InterPro" id="IPR022659">
    <property type="entry name" value="Pr_cel_nuc_antig_CS"/>
</dbReference>
<dbReference type="GO" id="GO:0019985">
    <property type="term" value="P:translesion synthesis"/>
    <property type="evidence" value="ECO:0007669"/>
    <property type="project" value="TreeGrafter"/>
</dbReference>
<keyword evidence="7" id="KW-1185">Reference proteome</keyword>
<evidence type="ECO:0000259" key="4">
    <source>
        <dbReference type="Pfam" id="PF00705"/>
    </source>
</evidence>
<dbReference type="PANTHER" id="PTHR11352:SF0">
    <property type="entry name" value="PROLIFERATING CELL NUCLEAR ANTIGEN"/>
    <property type="match status" value="1"/>
</dbReference>
<evidence type="ECO:0000256" key="3">
    <source>
        <dbReference type="SAM" id="MobiDB-lite"/>
    </source>
</evidence>
<dbReference type="PROSITE" id="PS00293">
    <property type="entry name" value="PCNA_2"/>
    <property type="match status" value="1"/>
</dbReference>
<reference evidence="6 7" key="1">
    <citation type="journal article" date="2018" name="Evol. Lett.">
        <title>Horizontal gene cluster transfer increased hallucinogenic mushroom diversity.</title>
        <authorList>
            <person name="Reynolds H.T."/>
            <person name="Vijayakumar V."/>
            <person name="Gluck-Thaler E."/>
            <person name="Korotkin H.B."/>
            <person name="Matheny P.B."/>
            <person name="Slot J.C."/>
        </authorList>
    </citation>
    <scope>NUCLEOTIDE SEQUENCE [LARGE SCALE GENOMIC DNA]</scope>
    <source>
        <strain evidence="6 7">2631</strain>
    </source>
</reference>